<sequence length="83" mass="9334">MNRALGSVGFKQRYQRDQQYTPEAGRKYAHVASPKASVRHALAISGNSFPTVGKRRPKSFRRPEAAKATTIKITKALRQAERH</sequence>
<accession>U5CRQ6</accession>
<proteinExistence type="predicted"/>
<keyword evidence="2" id="KW-1185">Reference proteome</keyword>
<dbReference type="Gramene" id="ERN15906">
    <property type="protein sequence ID" value="ERN15906"/>
    <property type="gene ID" value="AMTR_s00039p00221600"/>
</dbReference>
<dbReference type="Proteomes" id="UP000017836">
    <property type="component" value="Unassembled WGS sequence"/>
</dbReference>
<dbReference type="HOGENOM" id="CLU_2545652_0_0_1"/>
<gene>
    <name evidence="1" type="ORF">AMTR_s00039p00221600</name>
</gene>
<reference evidence="2" key="1">
    <citation type="journal article" date="2013" name="Science">
        <title>The Amborella genome and the evolution of flowering plants.</title>
        <authorList>
            <consortium name="Amborella Genome Project"/>
        </authorList>
    </citation>
    <scope>NUCLEOTIDE SEQUENCE [LARGE SCALE GENOMIC DNA]</scope>
</reference>
<name>U5CRQ6_AMBTC</name>
<protein>
    <submittedName>
        <fullName evidence="1">Uncharacterized protein</fullName>
    </submittedName>
</protein>
<evidence type="ECO:0000313" key="1">
    <source>
        <dbReference type="EMBL" id="ERN15906.1"/>
    </source>
</evidence>
<evidence type="ECO:0000313" key="2">
    <source>
        <dbReference type="Proteomes" id="UP000017836"/>
    </source>
</evidence>
<organism evidence="1 2">
    <name type="scientific">Amborella trichopoda</name>
    <dbReference type="NCBI Taxonomy" id="13333"/>
    <lineage>
        <taxon>Eukaryota</taxon>
        <taxon>Viridiplantae</taxon>
        <taxon>Streptophyta</taxon>
        <taxon>Embryophyta</taxon>
        <taxon>Tracheophyta</taxon>
        <taxon>Spermatophyta</taxon>
        <taxon>Magnoliopsida</taxon>
        <taxon>Amborellales</taxon>
        <taxon>Amborellaceae</taxon>
        <taxon>Amborella</taxon>
    </lineage>
</organism>
<dbReference type="AlphaFoldDB" id="U5CRQ6"/>
<dbReference type="EMBL" id="KI392495">
    <property type="protein sequence ID" value="ERN15906.1"/>
    <property type="molecule type" value="Genomic_DNA"/>
</dbReference>